<evidence type="ECO:0000313" key="10">
    <source>
        <dbReference type="Proteomes" id="UP000270620"/>
    </source>
</evidence>
<name>A0A3R9N4A8_9FLAO</name>
<evidence type="ECO:0000259" key="8">
    <source>
        <dbReference type="Pfam" id="PF01416"/>
    </source>
</evidence>
<dbReference type="Gene3D" id="3.30.70.580">
    <property type="entry name" value="Pseudouridine synthase I, catalytic domain, N-terminal subdomain"/>
    <property type="match status" value="1"/>
</dbReference>
<dbReference type="InterPro" id="IPR020103">
    <property type="entry name" value="PsdUridine_synth_cat_dom_sf"/>
</dbReference>
<comment type="caution">
    <text evidence="9">The sequence shown here is derived from an EMBL/GenBank/DDBJ whole genome shotgun (WGS) entry which is preliminary data.</text>
</comment>
<accession>A0A3R9N4A8</accession>
<dbReference type="RefSeq" id="WP_125468525.1">
    <property type="nucleotide sequence ID" value="NZ_RWBG01000005.1"/>
</dbReference>
<evidence type="ECO:0000256" key="1">
    <source>
        <dbReference type="ARBA" id="ARBA00009375"/>
    </source>
</evidence>
<dbReference type="GO" id="GO:0031119">
    <property type="term" value="P:tRNA pseudouridine synthesis"/>
    <property type="evidence" value="ECO:0007669"/>
    <property type="project" value="UniProtKB-UniRule"/>
</dbReference>
<dbReference type="PANTHER" id="PTHR11142:SF0">
    <property type="entry name" value="TRNA PSEUDOURIDINE SYNTHASE-LIKE 1"/>
    <property type="match status" value="1"/>
</dbReference>
<dbReference type="EMBL" id="RWBG01000005">
    <property type="protein sequence ID" value="RSK38681.1"/>
    <property type="molecule type" value="Genomic_DNA"/>
</dbReference>
<dbReference type="GO" id="GO:0003723">
    <property type="term" value="F:RNA binding"/>
    <property type="evidence" value="ECO:0007669"/>
    <property type="project" value="InterPro"/>
</dbReference>
<evidence type="ECO:0000313" key="9">
    <source>
        <dbReference type="EMBL" id="RSK38681.1"/>
    </source>
</evidence>
<comment type="similarity">
    <text evidence="1 4 7">Belongs to the tRNA pseudouridine synthase TruA family.</text>
</comment>
<dbReference type="PIRSF" id="PIRSF001430">
    <property type="entry name" value="tRNA_psdUrid_synth"/>
    <property type="match status" value="1"/>
</dbReference>
<dbReference type="Pfam" id="PF01416">
    <property type="entry name" value="PseudoU_synth_1"/>
    <property type="match status" value="1"/>
</dbReference>
<comment type="caution">
    <text evidence="4">Lacks conserved residue(s) required for the propagation of feature annotation.</text>
</comment>
<evidence type="ECO:0000256" key="2">
    <source>
        <dbReference type="ARBA" id="ARBA00022694"/>
    </source>
</evidence>
<evidence type="ECO:0000256" key="6">
    <source>
        <dbReference type="PIRSR" id="PIRSR001430-2"/>
    </source>
</evidence>
<evidence type="ECO:0000256" key="3">
    <source>
        <dbReference type="ARBA" id="ARBA00023235"/>
    </source>
</evidence>
<reference evidence="9 10" key="1">
    <citation type="submission" date="2018-12" db="EMBL/GenBank/DDBJ databases">
        <title>Mangrovimonas spongiae sp. nov., a novel member of the genus Mangrovimonas isolated from marine sponge.</title>
        <authorList>
            <person name="Zhuang L."/>
            <person name="Luo L."/>
        </authorList>
    </citation>
    <scope>NUCLEOTIDE SEQUENCE [LARGE SCALE GENOMIC DNA]</scope>
    <source>
        <strain evidence="9 10">HN-E26</strain>
    </source>
</reference>
<protein>
    <recommendedName>
        <fullName evidence="4">tRNA pseudouridine synthase A</fullName>
        <ecNumber evidence="4">5.4.99.12</ecNumber>
    </recommendedName>
    <alternativeName>
        <fullName evidence="4">tRNA pseudouridine(38-40) synthase</fullName>
    </alternativeName>
    <alternativeName>
        <fullName evidence="4">tRNA pseudouridylate synthase I</fullName>
    </alternativeName>
    <alternativeName>
        <fullName evidence="4">tRNA-uridine isomerase I</fullName>
    </alternativeName>
</protein>
<sequence length="263" mass="30687">MSAFAPKKYYYVFKIQYLGYRFHGWQKQPNLKTLHLMIDRTFKYVLEGKPFKTLTSGRTDAMVSANETAFELFLEHEIENHTEFLEWFNYNLPQDIRALSITEVDNKFNIIQHPKVKEYIYLFAHGEKCHPFCASILTTILDKLDIDIMVKGAKLFEGSHNFKDYCYKATGEGKYERTIFTCEIVENTAYTANFFPKKTYMLRVQGEGFGRNQIRLMMGALIRLGKGDITLDYIKKSLKTPSETPYYYIAPASGLILNKLDFK</sequence>
<evidence type="ECO:0000256" key="7">
    <source>
        <dbReference type="RuleBase" id="RU003792"/>
    </source>
</evidence>
<dbReference type="GO" id="GO:0160147">
    <property type="term" value="F:tRNA pseudouridine(38-40) synthase activity"/>
    <property type="evidence" value="ECO:0007669"/>
    <property type="project" value="UniProtKB-EC"/>
</dbReference>
<evidence type="ECO:0000256" key="5">
    <source>
        <dbReference type="PIRSR" id="PIRSR001430-1"/>
    </source>
</evidence>
<dbReference type="InterPro" id="IPR020094">
    <property type="entry name" value="TruA/RsuA/RluB/E/F_N"/>
</dbReference>
<keyword evidence="2 4" id="KW-0819">tRNA processing</keyword>
<proteinExistence type="inferred from homology"/>
<comment type="catalytic activity">
    <reaction evidence="4 7">
        <text>uridine(38/39/40) in tRNA = pseudouridine(38/39/40) in tRNA</text>
        <dbReference type="Rhea" id="RHEA:22376"/>
        <dbReference type="Rhea" id="RHEA-COMP:10085"/>
        <dbReference type="Rhea" id="RHEA-COMP:10087"/>
        <dbReference type="ChEBI" id="CHEBI:65314"/>
        <dbReference type="ChEBI" id="CHEBI:65315"/>
        <dbReference type="EC" id="5.4.99.12"/>
    </reaction>
</comment>
<dbReference type="Gene3D" id="3.30.70.660">
    <property type="entry name" value="Pseudouridine synthase I, catalytic domain, C-terminal subdomain"/>
    <property type="match status" value="1"/>
</dbReference>
<dbReference type="EC" id="5.4.99.12" evidence="4"/>
<keyword evidence="10" id="KW-1185">Reference proteome</keyword>
<feature type="active site" description="Nucleophile" evidence="4 5">
    <location>
        <position position="60"/>
    </location>
</feature>
<dbReference type="InterPro" id="IPR020095">
    <property type="entry name" value="PsdUridine_synth_TruA_C"/>
</dbReference>
<dbReference type="InterPro" id="IPR020097">
    <property type="entry name" value="PsdUridine_synth_TruA_a/b_dom"/>
</dbReference>
<organism evidence="9 10">
    <name type="scientific">Mangrovimonas spongiae</name>
    <dbReference type="NCBI Taxonomy" id="2494697"/>
    <lineage>
        <taxon>Bacteria</taxon>
        <taxon>Pseudomonadati</taxon>
        <taxon>Bacteroidota</taxon>
        <taxon>Flavobacteriia</taxon>
        <taxon>Flavobacteriales</taxon>
        <taxon>Flavobacteriaceae</taxon>
        <taxon>Mangrovimonas</taxon>
    </lineage>
</organism>
<dbReference type="PANTHER" id="PTHR11142">
    <property type="entry name" value="PSEUDOURIDYLATE SYNTHASE"/>
    <property type="match status" value="1"/>
</dbReference>
<keyword evidence="3 4" id="KW-0413">Isomerase</keyword>
<dbReference type="HAMAP" id="MF_00171">
    <property type="entry name" value="TruA"/>
    <property type="match status" value="1"/>
</dbReference>
<dbReference type="SUPFAM" id="SSF55120">
    <property type="entry name" value="Pseudouridine synthase"/>
    <property type="match status" value="1"/>
</dbReference>
<gene>
    <name evidence="4" type="primary">truA</name>
    <name evidence="9" type="ORF">EJA19_11530</name>
</gene>
<dbReference type="Proteomes" id="UP000270620">
    <property type="component" value="Unassembled WGS sequence"/>
</dbReference>
<feature type="binding site" evidence="4 6">
    <location>
        <position position="119"/>
    </location>
    <ligand>
        <name>substrate</name>
    </ligand>
</feature>
<dbReference type="InterPro" id="IPR001406">
    <property type="entry name" value="PsdUridine_synth_TruA"/>
</dbReference>
<dbReference type="OrthoDB" id="9811823at2"/>
<feature type="domain" description="Pseudouridine synthase I TruA alpha/beta" evidence="8">
    <location>
        <begin position="153"/>
        <end position="262"/>
    </location>
</feature>
<evidence type="ECO:0000256" key="4">
    <source>
        <dbReference type="HAMAP-Rule" id="MF_00171"/>
    </source>
</evidence>
<comment type="subunit">
    <text evidence="4">Homodimer.</text>
</comment>
<comment type="function">
    <text evidence="4">Formation of pseudouridine at positions 38, 39 and 40 in the anticodon stem and loop of transfer RNAs.</text>
</comment>
<dbReference type="AlphaFoldDB" id="A0A3R9N4A8"/>